<sequence>MELNSVSEACRWVVKQEVQKDGVYFVRLKEAVNPHHRILVFEKGGIGYELYVLFKRSGKFFYSYDKIFKQGDGAGETINLDVLDTIVSSGRCPYIAVCYANGKIYKVDPKRWMEYAISHGTIREQYAGEKTASVPMALLCELR</sequence>
<comment type="caution">
    <text evidence="1">The sequence shown here is derived from an EMBL/GenBank/DDBJ whole genome shotgun (WGS) entry which is preliminary data.</text>
</comment>
<gene>
    <name evidence="1" type="ORF">UX13_C0003G0017</name>
</gene>
<evidence type="ECO:0000313" key="1">
    <source>
        <dbReference type="EMBL" id="KKU10805.1"/>
    </source>
</evidence>
<reference evidence="1 2" key="1">
    <citation type="journal article" date="2015" name="Nature">
        <title>rRNA introns, odd ribosomes, and small enigmatic genomes across a large radiation of phyla.</title>
        <authorList>
            <person name="Brown C.T."/>
            <person name="Hug L.A."/>
            <person name="Thomas B.C."/>
            <person name="Sharon I."/>
            <person name="Castelle C.J."/>
            <person name="Singh A."/>
            <person name="Wilkins M.J."/>
            <person name="Williams K.H."/>
            <person name="Banfield J.F."/>
        </authorList>
    </citation>
    <scope>NUCLEOTIDE SEQUENCE [LARGE SCALE GENOMIC DNA]</scope>
</reference>
<accession>A0A0G1QQ91</accession>
<dbReference type="Proteomes" id="UP000034329">
    <property type="component" value="Unassembled WGS sequence"/>
</dbReference>
<dbReference type="AlphaFoldDB" id="A0A0G1QQ91"/>
<name>A0A0G1QQ91_9BACT</name>
<proteinExistence type="predicted"/>
<evidence type="ECO:0000313" key="2">
    <source>
        <dbReference type="Proteomes" id="UP000034329"/>
    </source>
</evidence>
<protein>
    <submittedName>
        <fullName evidence="1">Uncharacterized protein</fullName>
    </submittedName>
</protein>
<organism evidence="1 2">
    <name type="scientific">Candidatus Woesebacteria bacterium GW2011_GWB1_45_5</name>
    <dbReference type="NCBI Taxonomy" id="1618581"/>
    <lineage>
        <taxon>Bacteria</taxon>
        <taxon>Candidatus Woeseibacteriota</taxon>
    </lineage>
</organism>
<dbReference type="EMBL" id="LCLA01000003">
    <property type="protein sequence ID" value="KKU10805.1"/>
    <property type="molecule type" value="Genomic_DNA"/>
</dbReference>